<dbReference type="SUPFAM" id="SSF56112">
    <property type="entry name" value="Protein kinase-like (PK-like)"/>
    <property type="match status" value="1"/>
</dbReference>
<keyword evidence="2 5" id="KW-0547">Nucleotide-binding</keyword>
<evidence type="ECO:0000256" key="1">
    <source>
        <dbReference type="ARBA" id="ARBA00022679"/>
    </source>
</evidence>
<dbReference type="PROSITE" id="PS00108">
    <property type="entry name" value="PROTEIN_KINASE_ST"/>
    <property type="match status" value="1"/>
</dbReference>
<protein>
    <recommendedName>
        <fullName evidence="8">Protein kinase domain-containing protein</fullName>
    </recommendedName>
</protein>
<dbReference type="PROSITE" id="PS00107">
    <property type="entry name" value="PROTEIN_KINASE_ATP"/>
    <property type="match status" value="1"/>
</dbReference>
<dbReference type="CDD" id="cd14014">
    <property type="entry name" value="STKc_PknB_like"/>
    <property type="match status" value="1"/>
</dbReference>
<dbReference type="SMART" id="SM00220">
    <property type="entry name" value="S_TKc"/>
    <property type="match status" value="1"/>
</dbReference>
<reference evidence="9 10" key="1">
    <citation type="submission" date="2019-07" db="EMBL/GenBank/DDBJ databases">
        <title>Whole genome shotgun sequence of Meiothermus hypogaeus NBRC 106114.</title>
        <authorList>
            <person name="Hosoyama A."/>
            <person name="Uohara A."/>
            <person name="Ohji S."/>
            <person name="Ichikawa N."/>
        </authorList>
    </citation>
    <scope>NUCLEOTIDE SEQUENCE [LARGE SCALE GENOMIC DNA]</scope>
    <source>
        <strain evidence="9 10">NBRC 106114</strain>
    </source>
</reference>
<keyword evidence="4 5" id="KW-0067">ATP-binding</keyword>
<dbReference type="AlphaFoldDB" id="A0A511R525"/>
<keyword evidence="7" id="KW-0472">Membrane</keyword>
<feature type="binding site" evidence="5">
    <location>
        <position position="86"/>
    </location>
    <ligand>
        <name>ATP</name>
        <dbReference type="ChEBI" id="CHEBI:30616"/>
    </ligand>
</feature>
<dbReference type="InterPro" id="IPR011009">
    <property type="entry name" value="Kinase-like_dom_sf"/>
</dbReference>
<dbReference type="PANTHER" id="PTHR43289">
    <property type="entry name" value="MITOGEN-ACTIVATED PROTEIN KINASE KINASE KINASE 20-RELATED"/>
    <property type="match status" value="1"/>
</dbReference>
<dbReference type="GO" id="GO:0004674">
    <property type="term" value="F:protein serine/threonine kinase activity"/>
    <property type="evidence" value="ECO:0007669"/>
    <property type="project" value="TreeGrafter"/>
</dbReference>
<gene>
    <name evidence="9" type="ORF">MHY01S_28790</name>
</gene>
<evidence type="ECO:0000256" key="4">
    <source>
        <dbReference type="ARBA" id="ARBA00022840"/>
    </source>
</evidence>
<keyword evidence="7" id="KW-1133">Transmembrane helix</keyword>
<proteinExistence type="predicted"/>
<dbReference type="Pfam" id="PF00069">
    <property type="entry name" value="Pkinase"/>
    <property type="match status" value="1"/>
</dbReference>
<comment type="caution">
    <text evidence="9">The sequence shown here is derived from an EMBL/GenBank/DDBJ whole genome shotgun (WGS) entry which is preliminary data.</text>
</comment>
<dbReference type="PROSITE" id="PS50011">
    <property type="entry name" value="PROTEIN_KINASE_DOM"/>
    <property type="match status" value="1"/>
</dbReference>
<dbReference type="Gene3D" id="2.60.40.1120">
    <property type="entry name" value="Carboxypeptidase-like, regulatory domain"/>
    <property type="match status" value="1"/>
</dbReference>
<keyword evidence="1" id="KW-0808">Transferase</keyword>
<organism evidence="9 10">
    <name type="scientific">Meiothermus hypogaeus NBRC 106114</name>
    <dbReference type="NCBI Taxonomy" id="1227553"/>
    <lineage>
        <taxon>Bacteria</taxon>
        <taxon>Thermotogati</taxon>
        <taxon>Deinococcota</taxon>
        <taxon>Deinococci</taxon>
        <taxon>Thermales</taxon>
        <taxon>Thermaceae</taxon>
        <taxon>Meiothermus</taxon>
    </lineage>
</organism>
<feature type="region of interest" description="Disordered" evidence="6">
    <location>
        <begin position="408"/>
        <end position="452"/>
    </location>
</feature>
<accession>A0A511R525</accession>
<sequence length="641" mass="69936">MERRRSAKPLCLDMERCPYCASPVPTNAPICPTCGMSIAMPGEQHLPVGTRLKGGRYTLGKVLGQGGFGITYLGADTQENRPVAIKELFPEGSSRRANSRNVVPPTSLLGTGFAETMEKFEDEARVLSRFNHPGIVRVFDIFEENGTAYLVMEFLKGQTLGKRIEKQGKLEAREVQDIALKLLDALEVVHSAGMLHRDIKPDNVFLHQDGRVVLIDFGSARQFAQGKTLQHTRLVTPGYAPLEQYGTAGKFGPYTDLYALGATLYHALTGVVPPAATDRVQSNQPLRLPRETPDGLEQAVNRALEIRVDRRPQSVAEFRAILLGQQQPTPADPSATGNLSIRVSPPQTAVRVQGPNNFQRVVQGNTDLEGLPSGTYTLYADARGFQPQQVKVQLRAGSVLEARFTLAPVRRPAPAPQPAPAPRPAPQPTPAPQPAPAPMPGPQPSPTPSPAPAPLASRLYNLRLNLLTLVAFLALFYVFFEVRPATLQTLLQPLDEQLLRDFNTWVPGYPEVFPWLRAGFYSAIVLGVFYTLSFLVTQVVWLLPLLVLGGAGLLLYRKLISLEQGALAAVLLGAVYLGVLFLERQSIPLAVVLGLVAAFRWANPAQGEILEPGGLAVAVLILSFGGIVRLTRERQREERNP</sequence>
<dbReference type="InterPro" id="IPR000719">
    <property type="entry name" value="Prot_kinase_dom"/>
</dbReference>
<evidence type="ECO:0000256" key="6">
    <source>
        <dbReference type="SAM" id="MobiDB-lite"/>
    </source>
</evidence>
<keyword evidence="7" id="KW-0812">Transmembrane</keyword>
<evidence type="ECO:0000313" key="10">
    <source>
        <dbReference type="Proteomes" id="UP000321197"/>
    </source>
</evidence>
<evidence type="ECO:0000256" key="5">
    <source>
        <dbReference type="PROSITE-ProRule" id="PRU10141"/>
    </source>
</evidence>
<feature type="transmembrane region" description="Helical" evidence="7">
    <location>
        <begin position="462"/>
        <end position="480"/>
    </location>
</feature>
<feature type="transmembrane region" description="Helical" evidence="7">
    <location>
        <begin position="609"/>
        <end position="630"/>
    </location>
</feature>
<evidence type="ECO:0000256" key="3">
    <source>
        <dbReference type="ARBA" id="ARBA00022777"/>
    </source>
</evidence>
<evidence type="ECO:0000313" key="9">
    <source>
        <dbReference type="EMBL" id="GEM84713.1"/>
    </source>
</evidence>
<dbReference type="EMBL" id="BJXL01000123">
    <property type="protein sequence ID" value="GEM84713.1"/>
    <property type="molecule type" value="Genomic_DNA"/>
</dbReference>
<feature type="compositionally biased region" description="Pro residues" evidence="6">
    <location>
        <begin position="411"/>
        <end position="452"/>
    </location>
</feature>
<dbReference type="GO" id="GO:0005524">
    <property type="term" value="F:ATP binding"/>
    <property type="evidence" value="ECO:0007669"/>
    <property type="project" value="UniProtKB-UniRule"/>
</dbReference>
<evidence type="ECO:0000256" key="7">
    <source>
        <dbReference type="SAM" id="Phobius"/>
    </source>
</evidence>
<dbReference type="InterPro" id="IPR008271">
    <property type="entry name" value="Ser/Thr_kinase_AS"/>
</dbReference>
<dbReference type="Gene3D" id="1.10.510.10">
    <property type="entry name" value="Transferase(Phosphotransferase) domain 1"/>
    <property type="match status" value="1"/>
</dbReference>
<dbReference type="PANTHER" id="PTHR43289:SF34">
    <property type="entry name" value="SERINE_THREONINE-PROTEIN KINASE YBDM-RELATED"/>
    <property type="match status" value="1"/>
</dbReference>
<feature type="transmembrane region" description="Helical" evidence="7">
    <location>
        <begin position="587"/>
        <end position="603"/>
    </location>
</feature>
<name>A0A511R525_9DEIN</name>
<dbReference type="Gene3D" id="3.30.200.20">
    <property type="entry name" value="Phosphorylase Kinase, domain 1"/>
    <property type="match status" value="1"/>
</dbReference>
<feature type="transmembrane region" description="Helical" evidence="7">
    <location>
        <begin position="565"/>
        <end position="582"/>
    </location>
</feature>
<keyword evidence="3" id="KW-0418">Kinase</keyword>
<dbReference type="InterPro" id="IPR017441">
    <property type="entry name" value="Protein_kinase_ATP_BS"/>
</dbReference>
<evidence type="ECO:0000256" key="2">
    <source>
        <dbReference type="ARBA" id="ARBA00022741"/>
    </source>
</evidence>
<feature type="domain" description="Protein kinase" evidence="8">
    <location>
        <begin position="57"/>
        <end position="323"/>
    </location>
</feature>
<evidence type="ECO:0000259" key="8">
    <source>
        <dbReference type="PROSITE" id="PS50011"/>
    </source>
</evidence>
<dbReference type="Proteomes" id="UP000321197">
    <property type="component" value="Unassembled WGS sequence"/>
</dbReference>